<sequence>MGSNFLLSKIFYEKVKFEVLFDHTVQTLLERYREVERERDCAKAQLETIQNQPSTSTASPSHVDELVRQLQEYRNDSLNSLNRLQDATRKHEEELESINKHHMERLASITAEHDEALRENHNRWKANSESLSKALAKSKEKNADLEKRLKSTAEKPVTKDQETNTEFSPVDTTCLQNAVNETNALKASLQETLQLYKDKVLHENKESIENESLKIRLAKMKIKSTRSQDETEQLKFEIEELKEKFAALTCRQTASATTQTETGQDTTTSEKQSYSLVHIGTQTPPQRPRRRDGSIPSSTPSRSSSQESQLPAAVLRVRANLTNTSCRPLTVNAQGPSHNSEQKIAETIRARDNSEGNPDIIVLSDDDSPAATESQPSASESSVQQASTAGPSQKRKANISANKDGPMTDFSVSAAKRSCNSDKPQGSQNRVLDSLPLQSVMSQTSPPQIQSQATVNAPNTSASVEAPVAISPPAVTQNHLEAAPASSQNSAPVVLGFAVAQNPTTGKEPTIAPAESTSAESPPLLVPSTEEFTAPPRSPTGVCDSTEPGNRGRHSSGIGNSSIQPCRQLQPQISRIGNFTNPGQQQNVNLSGIQSGTQSMNIAVIALQNALTESGTASSNQQNQYNTNATPVVQMNPALMSNNPWASVVHQNQIPFPQSQPRPIAQQMGTVQPGMIISPQNLPNQPTNIPGTHIIQPQRTFNAAILNHFRHLPHNQAQMDPSAQYIQQTRNAPNVQLNGTGPTGYGSQQPNSSSSCQAAAEQRIVQSFCIFLKQHRSFASVSRSDLLIEFCNQQQIAREVQPDIIRQLEPLVDAFNAMLQENSAVVFNRQKNQSG</sequence>
<feature type="compositionally biased region" description="Basic and acidic residues" evidence="2">
    <location>
        <begin position="137"/>
        <end position="162"/>
    </location>
</feature>
<feature type="region of interest" description="Disordered" evidence="2">
    <location>
        <begin position="504"/>
        <end position="564"/>
    </location>
</feature>
<feature type="coiled-coil region" evidence="1">
    <location>
        <begin position="25"/>
        <end position="101"/>
    </location>
</feature>
<feature type="region of interest" description="Disordered" evidence="2">
    <location>
        <begin position="252"/>
        <end position="310"/>
    </location>
</feature>
<dbReference type="EMBL" id="JAKKPZ010000031">
    <property type="protein sequence ID" value="KAI1709345.1"/>
    <property type="molecule type" value="Genomic_DNA"/>
</dbReference>
<dbReference type="Proteomes" id="UP001201812">
    <property type="component" value="Unassembled WGS sequence"/>
</dbReference>
<feature type="coiled-coil region" evidence="1">
    <location>
        <begin position="224"/>
        <end position="251"/>
    </location>
</feature>
<feature type="compositionally biased region" description="Polar residues" evidence="2">
    <location>
        <begin position="371"/>
        <end position="391"/>
    </location>
</feature>
<reference evidence="3" key="1">
    <citation type="submission" date="2022-01" db="EMBL/GenBank/DDBJ databases">
        <title>Genome Sequence Resource for Two Populations of Ditylenchus destructor, the Migratory Endoparasitic Phytonematode.</title>
        <authorList>
            <person name="Zhang H."/>
            <person name="Lin R."/>
            <person name="Xie B."/>
        </authorList>
    </citation>
    <scope>NUCLEOTIDE SEQUENCE</scope>
    <source>
        <strain evidence="3">BazhouSP</strain>
    </source>
</reference>
<evidence type="ECO:0000256" key="2">
    <source>
        <dbReference type="SAM" id="MobiDB-lite"/>
    </source>
</evidence>
<feature type="compositionally biased region" description="Low complexity" evidence="2">
    <location>
        <begin position="125"/>
        <end position="135"/>
    </location>
</feature>
<protein>
    <submittedName>
        <fullName evidence="3">Uncharacterized protein</fullName>
    </submittedName>
</protein>
<accession>A0AAD4MXL0</accession>
<gene>
    <name evidence="3" type="ORF">DdX_11419</name>
</gene>
<proteinExistence type="predicted"/>
<evidence type="ECO:0000256" key="1">
    <source>
        <dbReference type="SAM" id="Coils"/>
    </source>
</evidence>
<feature type="compositionally biased region" description="Low complexity" evidence="2">
    <location>
        <begin position="294"/>
        <end position="308"/>
    </location>
</feature>
<feature type="region of interest" description="Disordered" evidence="2">
    <location>
        <begin position="349"/>
        <end position="410"/>
    </location>
</feature>
<feature type="region of interest" description="Disordered" evidence="2">
    <location>
        <begin position="125"/>
        <end position="166"/>
    </location>
</feature>
<evidence type="ECO:0000313" key="4">
    <source>
        <dbReference type="Proteomes" id="UP001201812"/>
    </source>
</evidence>
<keyword evidence="4" id="KW-1185">Reference proteome</keyword>
<evidence type="ECO:0000313" key="3">
    <source>
        <dbReference type="EMBL" id="KAI1709345.1"/>
    </source>
</evidence>
<keyword evidence="1" id="KW-0175">Coiled coil</keyword>
<organism evidence="3 4">
    <name type="scientific">Ditylenchus destructor</name>
    <dbReference type="NCBI Taxonomy" id="166010"/>
    <lineage>
        <taxon>Eukaryota</taxon>
        <taxon>Metazoa</taxon>
        <taxon>Ecdysozoa</taxon>
        <taxon>Nematoda</taxon>
        <taxon>Chromadorea</taxon>
        <taxon>Rhabditida</taxon>
        <taxon>Tylenchina</taxon>
        <taxon>Tylenchomorpha</taxon>
        <taxon>Sphaerularioidea</taxon>
        <taxon>Anguinidae</taxon>
        <taxon>Anguininae</taxon>
        <taxon>Ditylenchus</taxon>
    </lineage>
</organism>
<name>A0AAD4MXL0_9BILA</name>
<feature type="region of interest" description="Disordered" evidence="2">
    <location>
        <begin position="440"/>
        <end position="460"/>
    </location>
</feature>
<feature type="compositionally biased region" description="Low complexity" evidence="2">
    <location>
        <begin position="257"/>
        <end position="267"/>
    </location>
</feature>
<feature type="region of interest" description="Disordered" evidence="2">
    <location>
        <begin position="733"/>
        <end position="754"/>
    </location>
</feature>
<dbReference type="AlphaFoldDB" id="A0AAD4MXL0"/>
<comment type="caution">
    <text evidence="3">The sequence shown here is derived from an EMBL/GenBank/DDBJ whole genome shotgun (WGS) entry which is preliminary data.</text>
</comment>